<accession>A0ACB9L6K9</accession>
<organism evidence="1 2">
    <name type="scientific">Melastoma candidum</name>
    <dbReference type="NCBI Taxonomy" id="119954"/>
    <lineage>
        <taxon>Eukaryota</taxon>
        <taxon>Viridiplantae</taxon>
        <taxon>Streptophyta</taxon>
        <taxon>Embryophyta</taxon>
        <taxon>Tracheophyta</taxon>
        <taxon>Spermatophyta</taxon>
        <taxon>Magnoliopsida</taxon>
        <taxon>eudicotyledons</taxon>
        <taxon>Gunneridae</taxon>
        <taxon>Pentapetalae</taxon>
        <taxon>rosids</taxon>
        <taxon>malvids</taxon>
        <taxon>Myrtales</taxon>
        <taxon>Melastomataceae</taxon>
        <taxon>Melastomatoideae</taxon>
        <taxon>Melastomateae</taxon>
        <taxon>Melastoma</taxon>
    </lineage>
</organism>
<comment type="caution">
    <text evidence="1">The sequence shown here is derived from an EMBL/GenBank/DDBJ whole genome shotgun (WGS) entry which is preliminary data.</text>
</comment>
<protein>
    <submittedName>
        <fullName evidence="1">Uncharacterized protein</fullName>
    </submittedName>
</protein>
<evidence type="ECO:0000313" key="1">
    <source>
        <dbReference type="EMBL" id="KAI4304926.1"/>
    </source>
</evidence>
<sequence>MASEIDLPHRKPPKQNLLSCFGCRSRRESFKSKPRKEVEENKKMRKKPRRLYGSIRKSASATVPVEDEVGASSLEDVIQSGQLGDVSRYSQRRLEPVVSAAGSHNYSNQQYTRQDADTVKRRRRSPLPPPPPRPFTTSTVARLKPRRDADNRLDPMVGMSIVLVTLIVMVFWGHVCAILCTAAWFYVIPRLRWPPSDRDVSKEGLESAWGEVDLSSEDNKKRVVLEGLLERNRRPDGLLLPPLI</sequence>
<dbReference type="EMBL" id="CM042891">
    <property type="protein sequence ID" value="KAI4304926.1"/>
    <property type="molecule type" value="Genomic_DNA"/>
</dbReference>
<evidence type="ECO:0000313" key="2">
    <source>
        <dbReference type="Proteomes" id="UP001057402"/>
    </source>
</evidence>
<proteinExistence type="predicted"/>
<gene>
    <name evidence="1" type="ORF">MLD38_040383</name>
</gene>
<keyword evidence="2" id="KW-1185">Reference proteome</keyword>
<reference evidence="2" key="1">
    <citation type="journal article" date="2023" name="Front. Plant Sci.">
        <title>Chromosomal-level genome assembly of Melastoma candidum provides insights into trichome evolution.</title>
        <authorList>
            <person name="Zhong Y."/>
            <person name="Wu W."/>
            <person name="Sun C."/>
            <person name="Zou P."/>
            <person name="Liu Y."/>
            <person name="Dai S."/>
            <person name="Zhou R."/>
        </authorList>
    </citation>
    <scope>NUCLEOTIDE SEQUENCE [LARGE SCALE GENOMIC DNA]</scope>
</reference>
<dbReference type="Proteomes" id="UP001057402">
    <property type="component" value="Chromosome 12"/>
</dbReference>
<name>A0ACB9L6K9_9MYRT</name>